<keyword evidence="2" id="KW-0012">Acyltransferase</keyword>
<dbReference type="AlphaFoldDB" id="A0A1V6SV79"/>
<feature type="region of interest" description="Disordered" evidence="3">
    <location>
        <begin position="1"/>
        <end position="24"/>
    </location>
</feature>
<dbReference type="Proteomes" id="UP000191285">
    <property type="component" value="Unassembled WGS sequence"/>
</dbReference>
<accession>A0A1V6SV79</accession>
<dbReference type="InterPro" id="IPR000182">
    <property type="entry name" value="GNAT_dom"/>
</dbReference>
<dbReference type="EMBL" id="MLKD01000019">
    <property type="protein sequence ID" value="OQE17838.1"/>
    <property type="molecule type" value="Genomic_DNA"/>
</dbReference>
<comment type="caution">
    <text evidence="5">The sequence shown here is derived from an EMBL/GenBank/DDBJ whole genome shotgun (WGS) entry which is preliminary data.</text>
</comment>
<dbReference type="STRING" id="303698.A0A1V6SV79"/>
<evidence type="ECO:0000259" key="4">
    <source>
        <dbReference type="PROSITE" id="PS51186"/>
    </source>
</evidence>
<evidence type="ECO:0000256" key="3">
    <source>
        <dbReference type="SAM" id="MobiDB-lite"/>
    </source>
</evidence>
<gene>
    <name evidence="5" type="ORF">PENSTE_c019G05244</name>
</gene>
<reference evidence="6" key="1">
    <citation type="journal article" date="2017" name="Nat. Microbiol.">
        <title>Global analysis of biosynthetic gene clusters reveals vast potential of secondary metabolite production in Penicillium species.</title>
        <authorList>
            <person name="Nielsen J.C."/>
            <person name="Grijseels S."/>
            <person name="Prigent S."/>
            <person name="Ji B."/>
            <person name="Dainat J."/>
            <person name="Nielsen K.F."/>
            <person name="Frisvad J.C."/>
            <person name="Workman M."/>
            <person name="Nielsen J."/>
        </authorList>
    </citation>
    <scope>NUCLEOTIDE SEQUENCE [LARGE SCALE GENOMIC DNA]</scope>
    <source>
        <strain evidence="6">IBT 24891</strain>
    </source>
</reference>
<keyword evidence="1" id="KW-0808">Transferase</keyword>
<organism evidence="5 6">
    <name type="scientific">Penicillium steckii</name>
    <dbReference type="NCBI Taxonomy" id="303698"/>
    <lineage>
        <taxon>Eukaryota</taxon>
        <taxon>Fungi</taxon>
        <taxon>Dikarya</taxon>
        <taxon>Ascomycota</taxon>
        <taxon>Pezizomycotina</taxon>
        <taxon>Eurotiomycetes</taxon>
        <taxon>Eurotiomycetidae</taxon>
        <taxon>Eurotiales</taxon>
        <taxon>Aspergillaceae</taxon>
        <taxon>Penicillium</taxon>
    </lineage>
</organism>
<dbReference type="GO" id="GO:0016747">
    <property type="term" value="F:acyltransferase activity, transferring groups other than amino-acyl groups"/>
    <property type="evidence" value="ECO:0007669"/>
    <property type="project" value="InterPro"/>
</dbReference>
<dbReference type="InterPro" id="IPR016181">
    <property type="entry name" value="Acyl_CoA_acyltransferase"/>
</dbReference>
<dbReference type="SUPFAM" id="SSF55729">
    <property type="entry name" value="Acyl-CoA N-acyltransferases (Nat)"/>
    <property type="match status" value="1"/>
</dbReference>
<dbReference type="InterPro" id="IPR051556">
    <property type="entry name" value="N-term/lysine_N-AcTrnsfr"/>
</dbReference>
<protein>
    <recommendedName>
        <fullName evidence="4">N-acetyltransferase domain-containing protein</fullName>
    </recommendedName>
</protein>
<dbReference type="PANTHER" id="PTHR42919:SF8">
    <property type="entry name" value="N-ALPHA-ACETYLTRANSFERASE 50"/>
    <property type="match status" value="1"/>
</dbReference>
<dbReference type="PANTHER" id="PTHR42919">
    <property type="entry name" value="N-ALPHA-ACETYLTRANSFERASE"/>
    <property type="match status" value="1"/>
</dbReference>
<keyword evidence="6" id="KW-1185">Reference proteome</keyword>
<dbReference type="CDD" id="cd04301">
    <property type="entry name" value="NAT_SF"/>
    <property type="match status" value="1"/>
</dbReference>
<dbReference type="PROSITE" id="PS51186">
    <property type="entry name" value="GNAT"/>
    <property type="match status" value="1"/>
</dbReference>
<dbReference type="OrthoDB" id="47374at2759"/>
<evidence type="ECO:0000313" key="5">
    <source>
        <dbReference type="EMBL" id="OQE17838.1"/>
    </source>
</evidence>
<name>A0A1V6SV79_9EURO</name>
<evidence type="ECO:0000313" key="6">
    <source>
        <dbReference type="Proteomes" id="UP000191285"/>
    </source>
</evidence>
<dbReference type="GO" id="GO:0031415">
    <property type="term" value="C:NatA complex"/>
    <property type="evidence" value="ECO:0007669"/>
    <property type="project" value="TreeGrafter"/>
</dbReference>
<feature type="compositionally biased region" description="Basic and acidic residues" evidence="3">
    <location>
        <begin position="277"/>
        <end position="290"/>
    </location>
</feature>
<feature type="compositionally biased region" description="Basic and acidic residues" evidence="3">
    <location>
        <begin position="253"/>
        <end position="262"/>
    </location>
</feature>
<evidence type="ECO:0000256" key="2">
    <source>
        <dbReference type="ARBA" id="ARBA00023315"/>
    </source>
</evidence>
<feature type="region of interest" description="Disordered" evidence="3">
    <location>
        <begin position="253"/>
        <end position="325"/>
    </location>
</feature>
<dbReference type="GO" id="GO:0007064">
    <property type="term" value="P:mitotic sister chromatid cohesion"/>
    <property type="evidence" value="ECO:0007669"/>
    <property type="project" value="TreeGrafter"/>
</dbReference>
<sequence length="325" mass="35886">MTSKLFSKGHSQPPIHPPPIQPPKSAIAKSIPNTNKPSFIPYPDPIPAHYETPHPHVTIQAIGTAHIPSLTRITGLLLPIRYPNSFYTATITDPVIASLSRVAIYHDHPVLSATNLTNTVSSKGPDKVIGGIRCRLEEIPGGTETNLYIQTLHLLSPYRGHGVAAALLNSLLFQSPPKSKTPGQISNLVKHYRIRSVTAHVHEANEDGLRWYIARGFKVQEGVVEGYYRRLTPSGAKIVTLDVDWQQDEQMDSVDHAAKENKNSQSTDRSDADDEGWEKIEAKDGDDGDHGVQPLPESQSFEGEGTPSRKRKAEDDSEKENVQRR</sequence>
<proteinExistence type="predicted"/>
<dbReference type="Gene3D" id="3.40.630.30">
    <property type="match status" value="1"/>
</dbReference>
<feature type="domain" description="N-acetyltransferase" evidence="4">
    <location>
        <begin position="57"/>
        <end position="244"/>
    </location>
</feature>
<evidence type="ECO:0000256" key="1">
    <source>
        <dbReference type="ARBA" id="ARBA00022679"/>
    </source>
</evidence>